<dbReference type="AlphaFoldDB" id="A0AAE0K8Q9"/>
<organism evidence="1 2">
    <name type="scientific">Podospora didyma</name>
    <dbReference type="NCBI Taxonomy" id="330526"/>
    <lineage>
        <taxon>Eukaryota</taxon>
        <taxon>Fungi</taxon>
        <taxon>Dikarya</taxon>
        <taxon>Ascomycota</taxon>
        <taxon>Pezizomycotina</taxon>
        <taxon>Sordariomycetes</taxon>
        <taxon>Sordariomycetidae</taxon>
        <taxon>Sordariales</taxon>
        <taxon>Podosporaceae</taxon>
        <taxon>Podospora</taxon>
    </lineage>
</organism>
<evidence type="ECO:0000313" key="1">
    <source>
        <dbReference type="EMBL" id="KAK3372204.1"/>
    </source>
</evidence>
<keyword evidence="2" id="KW-1185">Reference proteome</keyword>
<reference evidence="1" key="1">
    <citation type="journal article" date="2023" name="Mol. Phylogenet. Evol.">
        <title>Genome-scale phylogeny and comparative genomics of the fungal order Sordariales.</title>
        <authorList>
            <person name="Hensen N."/>
            <person name="Bonometti L."/>
            <person name="Westerberg I."/>
            <person name="Brannstrom I.O."/>
            <person name="Guillou S."/>
            <person name="Cros-Aarteil S."/>
            <person name="Calhoun S."/>
            <person name="Haridas S."/>
            <person name="Kuo A."/>
            <person name="Mondo S."/>
            <person name="Pangilinan J."/>
            <person name="Riley R."/>
            <person name="LaButti K."/>
            <person name="Andreopoulos B."/>
            <person name="Lipzen A."/>
            <person name="Chen C."/>
            <person name="Yan M."/>
            <person name="Daum C."/>
            <person name="Ng V."/>
            <person name="Clum A."/>
            <person name="Steindorff A."/>
            <person name="Ohm R.A."/>
            <person name="Martin F."/>
            <person name="Silar P."/>
            <person name="Natvig D.O."/>
            <person name="Lalanne C."/>
            <person name="Gautier V."/>
            <person name="Ament-Velasquez S.L."/>
            <person name="Kruys A."/>
            <person name="Hutchinson M.I."/>
            <person name="Powell A.J."/>
            <person name="Barry K."/>
            <person name="Miller A.N."/>
            <person name="Grigoriev I.V."/>
            <person name="Debuchy R."/>
            <person name="Gladieux P."/>
            <person name="Hiltunen Thoren M."/>
            <person name="Johannesson H."/>
        </authorList>
    </citation>
    <scope>NUCLEOTIDE SEQUENCE</scope>
    <source>
        <strain evidence="1">CBS 232.78</strain>
    </source>
</reference>
<reference evidence="1" key="2">
    <citation type="submission" date="2023-06" db="EMBL/GenBank/DDBJ databases">
        <authorList>
            <consortium name="Lawrence Berkeley National Laboratory"/>
            <person name="Haridas S."/>
            <person name="Hensen N."/>
            <person name="Bonometti L."/>
            <person name="Westerberg I."/>
            <person name="Brannstrom I.O."/>
            <person name="Guillou S."/>
            <person name="Cros-Aarteil S."/>
            <person name="Calhoun S."/>
            <person name="Kuo A."/>
            <person name="Mondo S."/>
            <person name="Pangilinan J."/>
            <person name="Riley R."/>
            <person name="LaButti K."/>
            <person name="Andreopoulos B."/>
            <person name="Lipzen A."/>
            <person name="Chen C."/>
            <person name="Yanf M."/>
            <person name="Daum C."/>
            <person name="Ng V."/>
            <person name="Clum A."/>
            <person name="Steindorff A."/>
            <person name="Ohm R."/>
            <person name="Martin F."/>
            <person name="Silar P."/>
            <person name="Natvig D."/>
            <person name="Lalanne C."/>
            <person name="Gautier V."/>
            <person name="Ament-velasquez S.L."/>
            <person name="Kruys A."/>
            <person name="Hutchinson M.I."/>
            <person name="Powell A.J."/>
            <person name="Barry K."/>
            <person name="Miller A.N."/>
            <person name="Grigoriev I.V."/>
            <person name="Debuchy R."/>
            <person name="Gladieux P."/>
            <person name="Thoren M.H."/>
            <person name="Johannesson H."/>
        </authorList>
    </citation>
    <scope>NUCLEOTIDE SEQUENCE</scope>
    <source>
        <strain evidence="1">CBS 232.78</strain>
    </source>
</reference>
<proteinExistence type="predicted"/>
<gene>
    <name evidence="1" type="ORF">B0H63DRAFT_484066</name>
</gene>
<accession>A0AAE0K8Q9</accession>
<protein>
    <submittedName>
        <fullName evidence="1">Uncharacterized protein</fullName>
    </submittedName>
</protein>
<dbReference type="Proteomes" id="UP001285441">
    <property type="component" value="Unassembled WGS sequence"/>
</dbReference>
<dbReference type="EMBL" id="JAULSW010000008">
    <property type="protein sequence ID" value="KAK3372204.1"/>
    <property type="molecule type" value="Genomic_DNA"/>
</dbReference>
<sequence length="57" mass="6628">MIYIDFAFLVVAFLRSNQCYAMFRVQWSAVGREFDEVISQLRDAKIEFDAEVNLASC</sequence>
<comment type="caution">
    <text evidence="1">The sequence shown here is derived from an EMBL/GenBank/DDBJ whole genome shotgun (WGS) entry which is preliminary data.</text>
</comment>
<name>A0AAE0K8Q9_9PEZI</name>
<evidence type="ECO:0000313" key="2">
    <source>
        <dbReference type="Proteomes" id="UP001285441"/>
    </source>
</evidence>